<keyword evidence="2" id="KW-1185">Reference proteome</keyword>
<organism evidence="1 2">
    <name type="scientific">Hallella colorans</name>
    <dbReference type="NCBI Taxonomy" id="1703337"/>
    <lineage>
        <taxon>Bacteria</taxon>
        <taxon>Pseudomonadati</taxon>
        <taxon>Bacteroidota</taxon>
        <taxon>Bacteroidia</taxon>
        <taxon>Bacteroidales</taxon>
        <taxon>Prevotellaceae</taxon>
        <taxon>Hallella</taxon>
    </lineage>
</organism>
<proteinExistence type="predicted"/>
<name>A0A2U0UK55_9BACT</name>
<evidence type="ECO:0000313" key="1">
    <source>
        <dbReference type="EMBL" id="PVX58027.1"/>
    </source>
</evidence>
<evidence type="ECO:0000313" key="2">
    <source>
        <dbReference type="Proteomes" id="UP000245870"/>
    </source>
</evidence>
<dbReference type="OrthoDB" id="2922403at2"/>
<dbReference type="RefSeq" id="WP_116615870.1">
    <property type="nucleotide sequence ID" value="NZ_QENY01000003.1"/>
</dbReference>
<dbReference type="SUPFAM" id="SSF54637">
    <property type="entry name" value="Thioesterase/thiol ester dehydrase-isomerase"/>
    <property type="match status" value="1"/>
</dbReference>
<dbReference type="Gene3D" id="3.10.129.10">
    <property type="entry name" value="Hotdog Thioesterase"/>
    <property type="match status" value="1"/>
</dbReference>
<protein>
    <submittedName>
        <fullName evidence="1">Putative hotdog family 3-hydroxylacyl-ACP dehydratase</fullName>
    </submittedName>
</protein>
<dbReference type="Pfam" id="PF22817">
    <property type="entry name" value="ApeP-like"/>
    <property type="match status" value="1"/>
</dbReference>
<comment type="caution">
    <text evidence="1">The sequence shown here is derived from an EMBL/GenBank/DDBJ whole genome shotgun (WGS) entry which is preliminary data.</text>
</comment>
<sequence>MIEFDAENPTEQDLRQIDIHELLPQQEPFVMIGTLTHFDRTLTVTETEVKANNIFVDNGHFTASGLMENIAQTCAARIGYVNKYILKKGIQLGFIGAVRNFEVVELPQVGSLLTTRVDVKEEVFGMTLAEATIECAGKTFVTTEMKIAVKEMENNE</sequence>
<dbReference type="EMBL" id="QENY01000003">
    <property type="protein sequence ID" value="PVX58027.1"/>
    <property type="molecule type" value="Genomic_DNA"/>
</dbReference>
<accession>A0A2U0UK55</accession>
<dbReference type="InterPro" id="IPR016776">
    <property type="entry name" value="ApeP-like_dehydratase"/>
</dbReference>
<dbReference type="Proteomes" id="UP000245870">
    <property type="component" value="Unassembled WGS sequence"/>
</dbReference>
<dbReference type="AlphaFoldDB" id="A0A2U0UK55"/>
<gene>
    <name evidence="1" type="ORF">C7379_103152</name>
</gene>
<dbReference type="InterPro" id="IPR029069">
    <property type="entry name" value="HotDog_dom_sf"/>
</dbReference>
<reference evidence="1 2" key="1">
    <citation type="submission" date="2018-05" db="EMBL/GenBank/DDBJ databases">
        <title>Genomic Encyclopedia of Type Strains, Phase IV (KMG-IV): sequencing the most valuable type-strain genomes for metagenomic binning, comparative biology and taxonomic classification.</title>
        <authorList>
            <person name="Goeker M."/>
        </authorList>
    </citation>
    <scope>NUCLEOTIDE SEQUENCE [LARGE SCALE GENOMIC DNA]</scope>
    <source>
        <strain evidence="1 2">DSM 100333</strain>
    </source>
</reference>